<dbReference type="InterPro" id="IPR046371">
    <property type="entry name" value="Bcl-2_BH1-3"/>
</dbReference>
<name>A0A8C5PKU5_9ANUR</name>
<dbReference type="InterPro" id="IPR020717">
    <property type="entry name" value="Bcl2_BH1_motif_CS"/>
</dbReference>
<dbReference type="SMART" id="SM00337">
    <property type="entry name" value="BCL"/>
    <property type="match status" value="1"/>
</dbReference>
<evidence type="ECO:0000256" key="1">
    <source>
        <dbReference type="ARBA" id="ARBA00009458"/>
    </source>
</evidence>
<keyword evidence="4" id="KW-1133">Transmembrane helix</keyword>
<sequence>MAEKGAGGDWPSVCEGATGGENPEAAGNGSRTGTSTEQIVETGNVLLNGFIADQVQRTPNRPTDALAELGVQSAPADPRTKELSECLRKIGDELDGNMELQRMIEQVQSDSPKEVFFKVASEMFSDGNFNWGRVVALFYFASRLIIKHQCPLDTFIMSHAATPLVCHAVGKALLTNVPKITRTIIDWTMEYFRVNVVQWIRDQGGWENIISYVSTPTWQTVCIFFSGVLAAAFTIWRMK</sequence>
<dbReference type="GO" id="GO:0008053">
    <property type="term" value="P:mitochondrial fusion"/>
    <property type="evidence" value="ECO:0007669"/>
    <property type="project" value="TreeGrafter"/>
</dbReference>
<dbReference type="GO" id="GO:0051400">
    <property type="term" value="F:BH domain binding"/>
    <property type="evidence" value="ECO:0007669"/>
    <property type="project" value="TreeGrafter"/>
</dbReference>
<evidence type="ECO:0000256" key="2">
    <source>
        <dbReference type="ARBA" id="ARBA00022703"/>
    </source>
</evidence>
<evidence type="ECO:0000256" key="3">
    <source>
        <dbReference type="SAM" id="MobiDB-lite"/>
    </source>
</evidence>
<keyword evidence="7" id="KW-1185">Reference proteome</keyword>
<feature type="transmembrane region" description="Helical" evidence="4">
    <location>
        <begin position="218"/>
        <end position="236"/>
    </location>
</feature>
<evidence type="ECO:0000259" key="5">
    <source>
        <dbReference type="SMART" id="SM00337"/>
    </source>
</evidence>
<protein>
    <recommendedName>
        <fullName evidence="5">Bcl-2 Bcl-2 homology region 1-3 domain-containing protein</fullName>
    </recommendedName>
</protein>
<dbReference type="AlphaFoldDB" id="A0A8C5PKU5"/>
<proteinExistence type="inferred from homology"/>
<reference evidence="6" key="2">
    <citation type="submission" date="2025-09" db="UniProtKB">
        <authorList>
            <consortium name="Ensembl"/>
        </authorList>
    </citation>
    <scope>IDENTIFICATION</scope>
</reference>
<comment type="similarity">
    <text evidence="1">Belongs to the Bcl-2 family.</text>
</comment>
<dbReference type="PRINTS" id="PR01862">
    <property type="entry name" value="BCL2FAMILY"/>
</dbReference>
<keyword evidence="2" id="KW-0053">Apoptosis</keyword>
<evidence type="ECO:0000256" key="4">
    <source>
        <dbReference type="SAM" id="Phobius"/>
    </source>
</evidence>
<accession>A0A8C5PKU5</accession>
<organism evidence="6 7">
    <name type="scientific">Leptobrachium leishanense</name>
    <name type="common">Leishan spiny toad</name>
    <dbReference type="NCBI Taxonomy" id="445787"/>
    <lineage>
        <taxon>Eukaryota</taxon>
        <taxon>Metazoa</taxon>
        <taxon>Chordata</taxon>
        <taxon>Craniata</taxon>
        <taxon>Vertebrata</taxon>
        <taxon>Euteleostomi</taxon>
        <taxon>Amphibia</taxon>
        <taxon>Batrachia</taxon>
        <taxon>Anura</taxon>
        <taxon>Pelobatoidea</taxon>
        <taxon>Megophryidae</taxon>
        <taxon>Leptobrachium</taxon>
    </lineage>
</organism>
<dbReference type="Proteomes" id="UP000694569">
    <property type="component" value="Unplaced"/>
</dbReference>
<keyword evidence="4" id="KW-0812">Transmembrane</keyword>
<dbReference type="GO" id="GO:0015267">
    <property type="term" value="F:channel activity"/>
    <property type="evidence" value="ECO:0007669"/>
    <property type="project" value="TreeGrafter"/>
</dbReference>
<evidence type="ECO:0000313" key="6">
    <source>
        <dbReference type="Ensembl" id="ENSLLEP00000024375.1"/>
    </source>
</evidence>
<dbReference type="InterPro" id="IPR026298">
    <property type="entry name" value="Bcl-2_fam"/>
</dbReference>
<dbReference type="Pfam" id="PF00452">
    <property type="entry name" value="Bcl-2"/>
    <property type="match status" value="1"/>
</dbReference>
<reference evidence="6" key="1">
    <citation type="submission" date="2025-08" db="UniProtKB">
        <authorList>
            <consortium name="Ensembl"/>
        </authorList>
    </citation>
    <scope>IDENTIFICATION</scope>
</reference>
<dbReference type="PANTHER" id="PTHR11256:SF42">
    <property type="entry name" value="APOPTOSIS REGULATOR BAX"/>
    <property type="match status" value="1"/>
</dbReference>
<dbReference type="GeneTree" id="ENSGT01050000244883"/>
<dbReference type="InterPro" id="IPR036834">
    <property type="entry name" value="Bcl-2-like_sf"/>
</dbReference>
<feature type="region of interest" description="Disordered" evidence="3">
    <location>
        <begin position="1"/>
        <end position="35"/>
    </location>
</feature>
<dbReference type="InterPro" id="IPR002475">
    <property type="entry name" value="Bcl2-like"/>
</dbReference>
<dbReference type="PROSITE" id="PS01080">
    <property type="entry name" value="BH1"/>
    <property type="match status" value="1"/>
</dbReference>
<dbReference type="CDD" id="cd06845">
    <property type="entry name" value="Bcl-2_like"/>
    <property type="match status" value="1"/>
</dbReference>
<dbReference type="SUPFAM" id="SSF56854">
    <property type="entry name" value="Bcl-2 inhibitors of programmed cell death"/>
    <property type="match status" value="1"/>
</dbReference>
<dbReference type="Ensembl" id="ENSLLET00000025304.1">
    <property type="protein sequence ID" value="ENSLLEP00000024375.1"/>
    <property type="gene ID" value="ENSLLEG00000015455.1"/>
</dbReference>
<dbReference type="GO" id="GO:0005741">
    <property type="term" value="C:mitochondrial outer membrane"/>
    <property type="evidence" value="ECO:0007669"/>
    <property type="project" value="TreeGrafter"/>
</dbReference>
<dbReference type="Gene3D" id="1.10.437.10">
    <property type="entry name" value="Blc2-like"/>
    <property type="match status" value="1"/>
</dbReference>
<dbReference type="GO" id="GO:0001836">
    <property type="term" value="P:release of cytochrome c from mitochondria"/>
    <property type="evidence" value="ECO:0007669"/>
    <property type="project" value="TreeGrafter"/>
</dbReference>
<feature type="domain" description="Bcl-2 Bcl-2 homology region 1-3" evidence="5">
    <location>
        <begin position="87"/>
        <end position="206"/>
    </location>
</feature>
<dbReference type="GO" id="GO:0097192">
    <property type="term" value="P:extrinsic apoptotic signaling pathway in absence of ligand"/>
    <property type="evidence" value="ECO:0007669"/>
    <property type="project" value="TreeGrafter"/>
</dbReference>
<dbReference type="PANTHER" id="PTHR11256">
    <property type="entry name" value="BCL-2 RELATED"/>
    <property type="match status" value="1"/>
</dbReference>
<dbReference type="GO" id="GO:0042981">
    <property type="term" value="P:regulation of apoptotic process"/>
    <property type="evidence" value="ECO:0007669"/>
    <property type="project" value="InterPro"/>
</dbReference>
<evidence type="ECO:0000313" key="7">
    <source>
        <dbReference type="Proteomes" id="UP000694569"/>
    </source>
</evidence>
<dbReference type="PROSITE" id="PS50062">
    <property type="entry name" value="BCL2_FAMILY"/>
    <property type="match status" value="1"/>
</dbReference>
<dbReference type="GO" id="GO:0008630">
    <property type="term" value="P:intrinsic apoptotic signaling pathway in response to DNA damage"/>
    <property type="evidence" value="ECO:0007669"/>
    <property type="project" value="TreeGrafter"/>
</dbReference>
<keyword evidence="4" id="KW-0472">Membrane</keyword>